<evidence type="ECO:0000313" key="1">
    <source>
        <dbReference type="EMBL" id="KAG7397442.1"/>
    </source>
</evidence>
<protein>
    <submittedName>
        <fullName evidence="1">Uncharacterized protein</fullName>
    </submittedName>
</protein>
<evidence type="ECO:0000313" key="2">
    <source>
        <dbReference type="Proteomes" id="UP000693981"/>
    </source>
</evidence>
<comment type="caution">
    <text evidence="1">The sequence shown here is derived from an EMBL/GenBank/DDBJ whole genome shotgun (WGS) entry which is preliminary data.</text>
</comment>
<proteinExistence type="predicted"/>
<reference evidence="1" key="1">
    <citation type="submission" date="2021-02" db="EMBL/GenBank/DDBJ databases">
        <authorList>
            <person name="Palmer J.M."/>
        </authorList>
    </citation>
    <scope>NUCLEOTIDE SEQUENCE</scope>
    <source>
        <strain evidence="1">SCRP23</strain>
    </source>
</reference>
<dbReference type="Proteomes" id="UP000693981">
    <property type="component" value="Unassembled WGS sequence"/>
</dbReference>
<dbReference type="AlphaFoldDB" id="A0A8T1WTJ9"/>
<name>A0A8T1WTJ9_9STRA</name>
<keyword evidence="2" id="KW-1185">Reference proteome</keyword>
<sequence length="69" mass="7636">MSDSDEEKVLLDDESMDEVHEVEDALRASVDTSASFSPMKKRLEAAAKTQKTKIRAATTMMDVEISLSD</sequence>
<dbReference type="EMBL" id="JAGDFL010000112">
    <property type="protein sequence ID" value="KAG7397442.1"/>
    <property type="molecule type" value="Genomic_DNA"/>
</dbReference>
<organism evidence="1 2">
    <name type="scientific">Phytophthora boehmeriae</name>
    <dbReference type="NCBI Taxonomy" id="109152"/>
    <lineage>
        <taxon>Eukaryota</taxon>
        <taxon>Sar</taxon>
        <taxon>Stramenopiles</taxon>
        <taxon>Oomycota</taxon>
        <taxon>Peronosporomycetes</taxon>
        <taxon>Peronosporales</taxon>
        <taxon>Peronosporaceae</taxon>
        <taxon>Phytophthora</taxon>
    </lineage>
</organism>
<accession>A0A8T1WTJ9</accession>
<gene>
    <name evidence="1" type="ORF">PHYBOEH_000721</name>
</gene>